<feature type="region of interest" description="Disordered" evidence="1">
    <location>
        <begin position="1"/>
        <end position="27"/>
    </location>
</feature>
<dbReference type="SUPFAM" id="SSF54427">
    <property type="entry name" value="NTF2-like"/>
    <property type="match status" value="1"/>
</dbReference>
<reference evidence="2 3" key="1">
    <citation type="submission" date="2021-05" db="EMBL/GenBank/DDBJ databases">
        <title>Mycobacterium acidophilum sp. nov., an extremely acid-tolerant member of the genus Mycobacterium.</title>
        <authorList>
            <person name="Xia J."/>
        </authorList>
    </citation>
    <scope>NUCLEOTIDE SEQUENCE [LARGE SCALE GENOMIC DNA]</scope>
    <source>
        <strain evidence="2 3">M1</strain>
    </source>
</reference>
<dbReference type="Proteomes" id="UP001519535">
    <property type="component" value="Unassembled WGS sequence"/>
</dbReference>
<accession>A0ABS5RPQ5</accession>
<dbReference type="Gene3D" id="3.10.450.50">
    <property type="match status" value="1"/>
</dbReference>
<dbReference type="InterPro" id="IPR032710">
    <property type="entry name" value="NTF2-like_dom_sf"/>
</dbReference>
<dbReference type="EMBL" id="JAHCLR010000125">
    <property type="protein sequence ID" value="MBS9536278.1"/>
    <property type="molecule type" value="Genomic_DNA"/>
</dbReference>
<organism evidence="2 3">
    <name type="scientific">Mycolicibacter acidiphilus</name>
    <dbReference type="NCBI Taxonomy" id="2835306"/>
    <lineage>
        <taxon>Bacteria</taxon>
        <taxon>Bacillati</taxon>
        <taxon>Actinomycetota</taxon>
        <taxon>Actinomycetes</taxon>
        <taxon>Mycobacteriales</taxon>
        <taxon>Mycobacteriaceae</taxon>
        <taxon>Mycolicibacter</taxon>
    </lineage>
</organism>
<evidence type="ECO:0000313" key="2">
    <source>
        <dbReference type="EMBL" id="MBS9536278.1"/>
    </source>
</evidence>
<comment type="caution">
    <text evidence="2">The sequence shown here is derived from an EMBL/GenBank/DDBJ whole genome shotgun (WGS) entry which is preliminary data.</text>
</comment>
<proteinExistence type="predicted"/>
<evidence type="ECO:0000256" key="1">
    <source>
        <dbReference type="SAM" id="MobiDB-lite"/>
    </source>
</evidence>
<gene>
    <name evidence="2" type="ORF">KIH27_22135</name>
</gene>
<evidence type="ECO:0000313" key="3">
    <source>
        <dbReference type="Proteomes" id="UP001519535"/>
    </source>
</evidence>
<sequence>MPAIISQHRPPNQPPGRSAGRSNKSALPYTGKDIVGLILRTVLTVFEDFRYEHEIGAPEADRHALTFATAVDGLQLQGCDFVHTNADGLIDEFTVMLRPLKAVQAFAAKMGAAFQAAMAGQGPQSDR</sequence>
<dbReference type="RefSeq" id="WP_214095090.1">
    <property type="nucleotide sequence ID" value="NZ_JAHCLR010000125.1"/>
</dbReference>
<protein>
    <submittedName>
        <fullName evidence="2">Nuclear transport factor 2 family protein</fullName>
    </submittedName>
</protein>
<name>A0ABS5RPQ5_9MYCO</name>
<keyword evidence="3" id="KW-1185">Reference proteome</keyword>